<dbReference type="Proteomes" id="UP000827092">
    <property type="component" value="Unassembled WGS sequence"/>
</dbReference>
<gene>
    <name evidence="3" type="ORF">JTE90_001665</name>
</gene>
<organism evidence="3 4">
    <name type="scientific">Oedothorax gibbosus</name>
    <dbReference type="NCBI Taxonomy" id="931172"/>
    <lineage>
        <taxon>Eukaryota</taxon>
        <taxon>Metazoa</taxon>
        <taxon>Ecdysozoa</taxon>
        <taxon>Arthropoda</taxon>
        <taxon>Chelicerata</taxon>
        <taxon>Arachnida</taxon>
        <taxon>Araneae</taxon>
        <taxon>Araneomorphae</taxon>
        <taxon>Entelegynae</taxon>
        <taxon>Araneoidea</taxon>
        <taxon>Linyphiidae</taxon>
        <taxon>Erigoninae</taxon>
        <taxon>Oedothorax</taxon>
    </lineage>
</organism>
<name>A0AAV6UU99_9ARAC</name>
<protein>
    <recommendedName>
        <fullName evidence="5">WASH complex subunit 3</fullName>
    </recommendedName>
</protein>
<dbReference type="Pfam" id="PF10152">
    <property type="entry name" value="CCDC53"/>
    <property type="match status" value="1"/>
</dbReference>
<accession>A0AAV6UU99</accession>
<reference evidence="3 4" key="1">
    <citation type="journal article" date="2022" name="Nat. Ecol. Evol.">
        <title>A masculinizing supergene underlies an exaggerated male reproductive morph in a spider.</title>
        <authorList>
            <person name="Hendrickx F."/>
            <person name="De Corte Z."/>
            <person name="Sonet G."/>
            <person name="Van Belleghem S.M."/>
            <person name="Kostlbacher S."/>
            <person name="Vangestel C."/>
        </authorList>
    </citation>
    <scope>NUCLEOTIDE SEQUENCE [LARGE SCALE GENOMIC DNA]</scope>
    <source>
        <strain evidence="3">W744_W776</strain>
    </source>
</reference>
<dbReference type="AlphaFoldDB" id="A0AAV6UU99"/>
<proteinExistence type="inferred from homology"/>
<dbReference type="Gene3D" id="1.20.5.110">
    <property type="match status" value="1"/>
</dbReference>
<dbReference type="EMBL" id="JAFNEN010000256">
    <property type="protein sequence ID" value="KAG8187902.1"/>
    <property type="molecule type" value="Genomic_DNA"/>
</dbReference>
<dbReference type="GO" id="GO:0071203">
    <property type="term" value="C:WASH complex"/>
    <property type="evidence" value="ECO:0007669"/>
    <property type="project" value="InterPro"/>
</dbReference>
<feature type="region of interest" description="Disordered" evidence="2">
    <location>
        <begin position="165"/>
        <end position="200"/>
    </location>
</feature>
<dbReference type="PANTHER" id="PTHR13015:SF0">
    <property type="entry name" value="WASH COMPLEX SUBUNIT 3"/>
    <property type="match status" value="1"/>
</dbReference>
<evidence type="ECO:0000313" key="4">
    <source>
        <dbReference type="Proteomes" id="UP000827092"/>
    </source>
</evidence>
<dbReference type="GO" id="GO:0006887">
    <property type="term" value="P:exocytosis"/>
    <property type="evidence" value="ECO:0007669"/>
    <property type="project" value="TreeGrafter"/>
</dbReference>
<dbReference type="InterPro" id="IPR019309">
    <property type="entry name" value="WASHC3"/>
</dbReference>
<evidence type="ECO:0000313" key="3">
    <source>
        <dbReference type="EMBL" id="KAG8187902.1"/>
    </source>
</evidence>
<feature type="region of interest" description="Disordered" evidence="2">
    <location>
        <begin position="84"/>
        <end position="109"/>
    </location>
</feature>
<evidence type="ECO:0008006" key="5">
    <source>
        <dbReference type="Google" id="ProtNLM"/>
    </source>
</evidence>
<sequence length="200" mass="21486">MDSDGLPIVGSGVDYSKVDPLNQKRTLTFLNHFLIRTTSFLNTFSTVCDEKLENLLVRIQRLESSMCILEAKLASIPGLDDIDASTEPAAPTSASQAVETGPAEAQATHPVAVETAPIPSQPEVQQPQEPKKTVSQDRRFAKYFKMINMGVPPAAVQIKMTSEGVDPLILNDPDAEAPPGAPDTESEGDSDQSAESDFSD</sequence>
<dbReference type="PANTHER" id="PTHR13015">
    <property type="entry name" value="PROTEIN AD-016-RELATED"/>
    <property type="match status" value="1"/>
</dbReference>
<comment type="similarity">
    <text evidence="1">Belongs to the CCDC53 family.</text>
</comment>
<dbReference type="GO" id="GO:0030041">
    <property type="term" value="P:actin filament polymerization"/>
    <property type="evidence" value="ECO:0007669"/>
    <property type="project" value="TreeGrafter"/>
</dbReference>
<comment type="caution">
    <text evidence="3">The sequence shown here is derived from an EMBL/GenBank/DDBJ whole genome shotgun (WGS) entry which is preliminary data.</text>
</comment>
<feature type="compositionally biased region" description="Low complexity" evidence="2">
    <location>
        <begin position="85"/>
        <end position="97"/>
    </location>
</feature>
<evidence type="ECO:0000256" key="1">
    <source>
        <dbReference type="ARBA" id="ARBA00006290"/>
    </source>
</evidence>
<evidence type="ECO:0000256" key="2">
    <source>
        <dbReference type="SAM" id="MobiDB-lite"/>
    </source>
</evidence>
<keyword evidence="4" id="KW-1185">Reference proteome</keyword>
<feature type="compositionally biased region" description="Acidic residues" evidence="2">
    <location>
        <begin position="184"/>
        <end position="200"/>
    </location>
</feature>